<name>A0AAN6NMR1_9PEZI</name>
<evidence type="ECO:0000256" key="3">
    <source>
        <dbReference type="ARBA" id="ARBA00022989"/>
    </source>
</evidence>
<dbReference type="EMBL" id="MU859263">
    <property type="protein sequence ID" value="KAK3948450.1"/>
    <property type="molecule type" value="Genomic_DNA"/>
</dbReference>
<evidence type="ECO:0000313" key="8">
    <source>
        <dbReference type="Proteomes" id="UP001303222"/>
    </source>
</evidence>
<feature type="transmembrane region" description="Helical" evidence="5">
    <location>
        <begin position="98"/>
        <end position="115"/>
    </location>
</feature>
<evidence type="ECO:0000256" key="2">
    <source>
        <dbReference type="ARBA" id="ARBA00022692"/>
    </source>
</evidence>
<feature type="transmembrane region" description="Helical" evidence="5">
    <location>
        <begin position="130"/>
        <end position="150"/>
    </location>
</feature>
<keyword evidence="2 5" id="KW-0812">Transmembrane</keyword>
<dbReference type="PANTHER" id="PTHR34187:SF3">
    <property type="entry name" value="DUF DOMAIN PROTEIN (AFU_ORTHOLOGUE AFUA_6G11150)"/>
    <property type="match status" value="1"/>
</dbReference>
<keyword evidence="3 5" id="KW-1133">Transmembrane helix</keyword>
<comment type="caution">
    <text evidence="7">The sequence shown here is derived from an EMBL/GenBank/DDBJ whole genome shotgun (WGS) entry which is preliminary data.</text>
</comment>
<evidence type="ECO:0000256" key="1">
    <source>
        <dbReference type="ARBA" id="ARBA00004127"/>
    </source>
</evidence>
<evidence type="ECO:0000313" key="7">
    <source>
        <dbReference type="EMBL" id="KAK3948450.1"/>
    </source>
</evidence>
<evidence type="ECO:0000256" key="5">
    <source>
        <dbReference type="SAM" id="Phobius"/>
    </source>
</evidence>
<dbReference type="Proteomes" id="UP001303222">
    <property type="component" value="Unassembled WGS sequence"/>
</dbReference>
<evidence type="ECO:0000259" key="6">
    <source>
        <dbReference type="Pfam" id="PF02656"/>
    </source>
</evidence>
<sequence length="198" mass="21541">MSQTAMSSRGATLVAEDEEENGTYTNDGGIAGCSCCVNPSSLVKSIDLSERPGTSLLDENENTFCLWPLFGPLLFENESSDCRDHCANERTFLSFLRLSIYMAIVSVAIVLSFHLRKAASPLELRMAKPLGIIFWGLSVSCLCVGVANYIQTVNKFSRRTAIVQTGWRTQVIMGGIALSIVGACITLLVVNRYGEEAD</sequence>
<reference evidence="7" key="2">
    <citation type="submission" date="2023-06" db="EMBL/GenBank/DDBJ databases">
        <authorList>
            <consortium name="Lawrence Berkeley National Laboratory"/>
            <person name="Mondo S.J."/>
            <person name="Hensen N."/>
            <person name="Bonometti L."/>
            <person name="Westerberg I."/>
            <person name="Brannstrom I.O."/>
            <person name="Guillou S."/>
            <person name="Cros-Aarteil S."/>
            <person name="Calhoun S."/>
            <person name="Haridas S."/>
            <person name="Kuo A."/>
            <person name="Pangilinan J."/>
            <person name="Riley R."/>
            <person name="Labutti K."/>
            <person name="Andreopoulos B."/>
            <person name="Lipzen A."/>
            <person name="Chen C."/>
            <person name="Yanf M."/>
            <person name="Daum C."/>
            <person name="Ng V."/>
            <person name="Clum A."/>
            <person name="Steindorff A."/>
            <person name="Ohm R."/>
            <person name="Martin F."/>
            <person name="Silar P."/>
            <person name="Natvig D."/>
            <person name="Lalanne C."/>
            <person name="Gautier V."/>
            <person name="Ament-Velasquez S.L."/>
            <person name="Kruys A."/>
            <person name="Hutchinson M.I."/>
            <person name="Powell A.J."/>
            <person name="Barry K."/>
            <person name="Miller A.N."/>
            <person name="Grigoriev I.V."/>
            <person name="Debuchy R."/>
            <person name="Gladieux P."/>
            <person name="Thoren M.H."/>
            <person name="Johannesson H."/>
        </authorList>
    </citation>
    <scope>NUCLEOTIDE SEQUENCE</scope>
    <source>
        <strain evidence="7">CBS 626.80</strain>
    </source>
</reference>
<dbReference type="Pfam" id="PF02656">
    <property type="entry name" value="DUF202"/>
    <property type="match status" value="1"/>
</dbReference>
<dbReference type="GO" id="GO:0012505">
    <property type="term" value="C:endomembrane system"/>
    <property type="evidence" value="ECO:0007669"/>
    <property type="project" value="UniProtKB-SubCell"/>
</dbReference>
<dbReference type="InterPro" id="IPR003807">
    <property type="entry name" value="DUF202"/>
</dbReference>
<feature type="domain" description="DUF202" evidence="6">
    <location>
        <begin position="83"/>
        <end position="154"/>
    </location>
</feature>
<gene>
    <name evidence="7" type="ORF">QBC32DRAFT_351570</name>
</gene>
<evidence type="ECO:0000256" key="4">
    <source>
        <dbReference type="ARBA" id="ARBA00023136"/>
    </source>
</evidence>
<proteinExistence type="predicted"/>
<reference evidence="7" key="1">
    <citation type="journal article" date="2023" name="Mol. Phylogenet. Evol.">
        <title>Genome-scale phylogeny and comparative genomics of the fungal order Sordariales.</title>
        <authorList>
            <person name="Hensen N."/>
            <person name="Bonometti L."/>
            <person name="Westerberg I."/>
            <person name="Brannstrom I.O."/>
            <person name="Guillou S."/>
            <person name="Cros-Aarteil S."/>
            <person name="Calhoun S."/>
            <person name="Haridas S."/>
            <person name="Kuo A."/>
            <person name="Mondo S."/>
            <person name="Pangilinan J."/>
            <person name="Riley R."/>
            <person name="LaButti K."/>
            <person name="Andreopoulos B."/>
            <person name="Lipzen A."/>
            <person name="Chen C."/>
            <person name="Yan M."/>
            <person name="Daum C."/>
            <person name="Ng V."/>
            <person name="Clum A."/>
            <person name="Steindorff A."/>
            <person name="Ohm R.A."/>
            <person name="Martin F."/>
            <person name="Silar P."/>
            <person name="Natvig D.O."/>
            <person name="Lalanne C."/>
            <person name="Gautier V."/>
            <person name="Ament-Velasquez S.L."/>
            <person name="Kruys A."/>
            <person name="Hutchinson M.I."/>
            <person name="Powell A.J."/>
            <person name="Barry K."/>
            <person name="Miller A.N."/>
            <person name="Grigoriev I.V."/>
            <person name="Debuchy R."/>
            <person name="Gladieux P."/>
            <person name="Hiltunen Thoren M."/>
            <person name="Johannesson H."/>
        </authorList>
    </citation>
    <scope>NUCLEOTIDE SEQUENCE</scope>
    <source>
        <strain evidence="7">CBS 626.80</strain>
    </source>
</reference>
<accession>A0AAN6NMR1</accession>
<dbReference type="InterPro" id="IPR052053">
    <property type="entry name" value="IM_YidH-like"/>
</dbReference>
<comment type="subcellular location">
    <subcellularLocation>
        <location evidence="1">Endomembrane system</location>
        <topology evidence="1">Multi-pass membrane protein</topology>
    </subcellularLocation>
</comment>
<dbReference type="AlphaFoldDB" id="A0AAN6NMR1"/>
<keyword evidence="8" id="KW-1185">Reference proteome</keyword>
<feature type="transmembrane region" description="Helical" evidence="5">
    <location>
        <begin position="171"/>
        <end position="190"/>
    </location>
</feature>
<organism evidence="7 8">
    <name type="scientific">Pseudoneurospora amorphoporcata</name>
    <dbReference type="NCBI Taxonomy" id="241081"/>
    <lineage>
        <taxon>Eukaryota</taxon>
        <taxon>Fungi</taxon>
        <taxon>Dikarya</taxon>
        <taxon>Ascomycota</taxon>
        <taxon>Pezizomycotina</taxon>
        <taxon>Sordariomycetes</taxon>
        <taxon>Sordariomycetidae</taxon>
        <taxon>Sordariales</taxon>
        <taxon>Sordariaceae</taxon>
        <taxon>Pseudoneurospora</taxon>
    </lineage>
</organism>
<protein>
    <recommendedName>
        <fullName evidence="6">DUF202 domain-containing protein</fullName>
    </recommendedName>
</protein>
<dbReference type="PANTHER" id="PTHR34187">
    <property type="entry name" value="FGR18P"/>
    <property type="match status" value="1"/>
</dbReference>
<keyword evidence="4 5" id="KW-0472">Membrane</keyword>